<comment type="caution">
    <text evidence="2">The sequence shown here is derived from an EMBL/GenBank/DDBJ whole genome shotgun (WGS) entry which is preliminary data.</text>
</comment>
<reference evidence="2 4" key="1">
    <citation type="journal article" date="2019" name="Sci. Rep.">
        <title>Orb-weaving spider Araneus ventricosus genome elucidates the spidroin gene catalogue.</title>
        <authorList>
            <person name="Kono N."/>
            <person name="Nakamura H."/>
            <person name="Ohtoshi R."/>
            <person name="Moran D.A.P."/>
            <person name="Shinohara A."/>
            <person name="Yoshida Y."/>
            <person name="Fujiwara M."/>
            <person name="Mori M."/>
            <person name="Tomita M."/>
            <person name="Arakawa K."/>
        </authorList>
    </citation>
    <scope>NUCLEOTIDE SEQUENCE [LARGE SCALE GENOMIC DNA]</scope>
</reference>
<evidence type="ECO:0000313" key="3">
    <source>
        <dbReference type="EMBL" id="GBL99732.1"/>
    </source>
</evidence>
<evidence type="ECO:0000313" key="2">
    <source>
        <dbReference type="EMBL" id="GBL99692.1"/>
    </source>
</evidence>
<protein>
    <submittedName>
        <fullName evidence="2">Uncharacterized protein</fullName>
    </submittedName>
</protein>
<keyword evidence="4" id="KW-1185">Reference proteome</keyword>
<dbReference type="EMBL" id="BGPR01085511">
    <property type="protein sequence ID" value="GBL99732.1"/>
    <property type="molecule type" value="Genomic_DNA"/>
</dbReference>
<dbReference type="EMBL" id="BGPR01085502">
    <property type="protein sequence ID" value="GBL99680.1"/>
    <property type="molecule type" value="Genomic_DNA"/>
</dbReference>
<proteinExistence type="predicted"/>
<dbReference type="Proteomes" id="UP000499080">
    <property type="component" value="Unassembled WGS sequence"/>
</dbReference>
<evidence type="ECO:0000313" key="4">
    <source>
        <dbReference type="Proteomes" id="UP000499080"/>
    </source>
</evidence>
<gene>
    <name evidence="1" type="ORF">AVEN_190184_1</name>
    <name evidence="2" type="ORF">AVEN_245553_1</name>
    <name evidence="3" type="ORF">AVEN_78540_1</name>
</gene>
<name>A0A4Y2C5M0_ARAVE</name>
<dbReference type="AlphaFoldDB" id="A0A4Y2C5M0"/>
<sequence>MFQAPEEIVVTRCQIWDTWGGGSKTSQQSCCKISWVSLAECGEHYFEPRPHWNSEFPDAFLDCSDSSQCLPAAEKLFARNCRIAACTSHVAGFSVSAFTFN</sequence>
<dbReference type="EMBL" id="BGPR01085504">
    <property type="protein sequence ID" value="GBL99692.1"/>
    <property type="molecule type" value="Genomic_DNA"/>
</dbReference>
<organism evidence="2 4">
    <name type="scientific">Araneus ventricosus</name>
    <name type="common">Orbweaver spider</name>
    <name type="synonym">Epeira ventricosa</name>
    <dbReference type="NCBI Taxonomy" id="182803"/>
    <lineage>
        <taxon>Eukaryota</taxon>
        <taxon>Metazoa</taxon>
        <taxon>Ecdysozoa</taxon>
        <taxon>Arthropoda</taxon>
        <taxon>Chelicerata</taxon>
        <taxon>Arachnida</taxon>
        <taxon>Araneae</taxon>
        <taxon>Araneomorphae</taxon>
        <taxon>Entelegynae</taxon>
        <taxon>Araneoidea</taxon>
        <taxon>Araneidae</taxon>
        <taxon>Araneus</taxon>
    </lineage>
</organism>
<evidence type="ECO:0000313" key="1">
    <source>
        <dbReference type="EMBL" id="GBL99680.1"/>
    </source>
</evidence>
<accession>A0A4Y2C5M0</accession>